<dbReference type="AlphaFoldDB" id="A0A521AS40"/>
<proteinExistence type="predicted"/>
<protein>
    <submittedName>
        <fullName evidence="1">Uncharacterized protein</fullName>
    </submittedName>
</protein>
<reference evidence="1 2" key="1">
    <citation type="submission" date="2017-05" db="EMBL/GenBank/DDBJ databases">
        <authorList>
            <person name="Varghese N."/>
            <person name="Submissions S."/>
        </authorList>
    </citation>
    <scope>NUCLEOTIDE SEQUENCE [LARGE SCALE GENOMIC DNA]</scope>
    <source>
        <strain evidence="1 2">DSM 21342</strain>
    </source>
</reference>
<evidence type="ECO:0000313" key="1">
    <source>
        <dbReference type="EMBL" id="SMO37653.1"/>
    </source>
</evidence>
<dbReference type="EMBL" id="FXSZ01000001">
    <property type="protein sequence ID" value="SMO37653.1"/>
    <property type="molecule type" value="Genomic_DNA"/>
</dbReference>
<dbReference type="RefSeq" id="WP_142600944.1">
    <property type="nucleotide sequence ID" value="NZ_FXSZ01000001.1"/>
</dbReference>
<evidence type="ECO:0000313" key="2">
    <source>
        <dbReference type="Proteomes" id="UP000315971"/>
    </source>
</evidence>
<name>A0A521AS40_9SPHI</name>
<accession>A0A521AS40</accession>
<dbReference type="OrthoDB" id="1222242at2"/>
<sequence length="349" mass="41032">MPKVHHNIPSKKKLFFPVNDDLREYLVKYGREITLPLQYSDMLRFNLEVPLLDKNGKDTLWKTVYYDESNMRELYPALTYIYSLLTTHGDTDLMTNLSVSRIDFCAFGNSKPFRVRIINRLNDNYDHFYVKVADASRVYGLELEHILSPNRITYLTEGNTLIEEHIIGLPGDVFIDSYLDDVKFNQIRVSKEFVKFNERCFVRLLGDMRSYNFVVDITPDIEGLQYRLRAIDFDQQSYEGRKNFYLPHYFKENNKLVFLGMQHMNHKTMSQYQEEERTLMATRYKSSSRRVGELFSVLGNDTISTTEKVSTLRAELAEHHHDAEFLKYETMGQVVIAHIHACLGKRLEV</sequence>
<gene>
    <name evidence="1" type="ORF">SAMN06265350_101362</name>
</gene>
<organism evidence="1 2">
    <name type="scientific">Solitalea koreensis</name>
    <dbReference type="NCBI Taxonomy" id="543615"/>
    <lineage>
        <taxon>Bacteria</taxon>
        <taxon>Pseudomonadati</taxon>
        <taxon>Bacteroidota</taxon>
        <taxon>Sphingobacteriia</taxon>
        <taxon>Sphingobacteriales</taxon>
        <taxon>Sphingobacteriaceae</taxon>
        <taxon>Solitalea</taxon>
    </lineage>
</organism>
<keyword evidence="2" id="KW-1185">Reference proteome</keyword>
<dbReference type="Proteomes" id="UP000315971">
    <property type="component" value="Unassembled WGS sequence"/>
</dbReference>